<keyword evidence="4" id="KW-0456">Lyase</keyword>
<dbReference type="OrthoDB" id="277398at2759"/>
<feature type="compositionally biased region" description="Low complexity" evidence="6">
    <location>
        <begin position="100"/>
        <end position="113"/>
    </location>
</feature>
<dbReference type="EC" id="4.2.1.96" evidence="3"/>
<comment type="catalytic activity">
    <reaction evidence="1">
        <text>(4aS,6R)-4a-hydroxy-L-erythro-5,6,7,8-tetrahydrobiopterin = (6R)-L-erythro-6,7-dihydrobiopterin + H2O</text>
        <dbReference type="Rhea" id="RHEA:11920"/>
        <dbReference type="ChEBI" id="CHEBI:15377"/>
        <dbReference type="ChEBI" id="CHEBI:15642"/>
        <dbReference type="ChEBI" id="CHEBI:43120"/>
        <dbReference type="EC" id="4.2.1.96"/>
    </reaction>
</comment>
<dbReference type="GO" id="GO:0006729">
    <property type="term" value="P:tetrahydrobiopterin biosynthetic process"/>
    <property type="evidence" value="ECO:0007669"/>
    <property type="project" value="InterPro"/>
</dbReference>
<name>A0A507QL05_MONPU</name>
<evidence type="ECO:0000256" key="6">
    <source>
        <dbReference type="SAM" id="MobiDB-lite"/>
    </source>
</evidence>
<dbReference type="EMBL" id="VIFY01000291">
    <property type="protein sequence ID" value="TQB67862.1"/>
    <property type="molecule type" value="Genomic_DNA"/>
</dbReference>
<dbReference type="CDD" id="cd00488">
    <property type="entry name" value="PCD_DCoH"/>
    <property type="match status" value="1"/>
</dbReference>
<dbReference type="AlphaFoldDB" id="A0A507QL05"/>
<evidence type="ECO:0000256" key="1">
    <source>
        <dbReference type="ARBA" id="ARBA00001554"/>
    </source>
</evidence>
<dbReference type="SUPFAM" id="SSF55248">
    <property type="entry name" value="PCD-like"/>
    <property type="match status" value="1"/>
</dbReference>
<evidence type="ECO:0000256" key="3">
    <source>
        <dbReference type="ARBA" id="ARBA00013252"/>
    </source>
</evidence>
<comment type="caution">
    <text evidence="7">The sequence shown here is derived from an EMBL/GenBank/DDBJ whole genome shotgun (WGS) entry which is preliminary data.</text>
</comment>
<dbReference type="Proteomes" id="UP000319663">
    <property type="component" value="Unassembled WGS sequence"/>
</dbReference>
<dbReference type="PANTHER" id="PTHR12599">
    <property type="entry name" value="PTERIN-4-ALPHA-CARBINOLAMINE DEHYDRATASE"/>
    <property type="match status" value="1"/>
</dbReference>
<dbReference type="InterPro" id="IPR001533">
    <property type="entry name" value="Pterin_deHydtase"/>
</dbReference>
<dbReference type="STRING" id="5098.A0A507QL05"/>
<organism evidence="7 8">
    <name type="scientific">Monascus purpureus</name>
    <name type="common">Red mold</name>
    <name type="synonym">Monascus anka</name>
    <dbReference type="NCBI Taxonomy" id="5098"/>
    <lineage>
        <taxon>Eukaryota</taxon>
        <taxon>Fungi</taxon>
        <taxon>Dikarya</taxon>
        <taxon>Ascomycota</taxon>
        <taxon>Pezizomycotina</taxon>
        <taxon>Eurotiomycetes</taxon>
        <taxon>Eurotiomycetidae</taxon>
        <taxon>Eurotiales</taxon>
        <taxon>Aspergillaceae</taxon>
        <taxon>Monascus</taxon>
    </lineage>
</organism>
<gene>
    <name evidence="7" type="ORF">MPDQ_004502</name>
</gene>
<protein>
    <recommendedName>
        <fullName evidence="3">4a-hydroxytetrahydrobiopterin dehydratase</fullName>
        <ecNumber evidence="3">4.2.1.96</ecNumber>
    </recommendedName>
    <alternativeName>
        <fullName evidence="5">4-alpha-hydroxy-tetrahydropterin dehydratase</fullName>
    </alternativeName>
</protein>
<dbReference type="Pfam" id="PF01329">
    <property type="entry name" value="Pterin_4a"/>
    <property type="match status" value="1"/>
</dbReference>
<evidence type="ECO:0000313" key="7">
    <source>
        <dbReference type="EMBL" id="TQB67862.1"/>
    </source>
</evidence>
<reference evidence="7 8" key="1">
    <citation type="submission" date="2019-06" db="EMBL/GenBank/DDBJ databases">
        <title>Wine fermentation using esterase from Monascus purpureus.</title>
        <authorList>
            <person name="Geng C."/>
            <person name="Zhang Y."/>
        </authorList>
    </citation>
    <scope>NUCLEOTIDE SEQUENCE [LARGE SCALE GENOMIC DNA]</scope>
    <source>
        <strain evidence="7">HQ1</strain>
    </source>
</reference>
<keyword evidence="8" id="KW-1185">Reference proteome</keyword>
<accession>A0A507QL05</accession>
<feature type="region of interest" description="Disordered" evidence="6">
    <location>
        <begin position="90"/>
        <end position="113"/>
    </location>
</feature>
<evidence type="ECO:0000256" key="2">
    <source>
        <dbReference type="ARBA" id="ARBA00006472"/>
    </source>
</evidence>
<dbReference type="Gene3D" id="3.30.1360.20">
    <property type="entry name" value="Transcriptional coactivator/pterin dehydratase"/>
    <property type="match status" value="1"/>
</dbReference>
<proteinExistence type="inferred from homology"/>
<comment type="similarity">
    <text evidence="2">Belongs to the pterin-4-alpha-carbinolamine dehydratase family.</text>
</comment>
<sequence length="242" mass="26202">MALRVPHRLFPAAAPKSIITPATAVSVNQIQGLPSLHSPALRYPTTRAASSFSASSLRFRCSCSGPTQKSQTRQKLQWQSLSQLQSQARTRLESHRRTMATTSTSAPAPAAASTPIVPTDVPIKYAEGEDVRQLSSEVKALVDNGWRVDEEGMGVKKTFYFKGYFKAVSFVNFVAAESAAKKHHAVMTVRIGSVDVYWTTHHPRGLTHKDTSLARHCDKGAELMGSVEEGQGQKCGPGPGQA</sequence>
<dbReference type="GO" id="GO:0008124">
    <property type="term" value="F:4-alpha-hydroxytetrahydrobiopterin dehydratase activity"/>
    <property type="evidence" value="ECO:0007669"/>
    <property type="project" value="UniProtKB-EC"/>
</dbReference>
<evidence type="ECO:0000256" key="5">
    <source>
        <dbReference type="ARBA" id="ARBA00030497"/>
    </source>
</evidence>
<dbReference type="PANTHER" id="PTHR12599:SF0">
    <property type="entry name" value="PTERIN-4-ALPHA-CARBINOLAMINE DEHYDRATASE"/>
    <property type="match status" value="1"/>
</dbReference>
<dbReference type="InterPro" id="IPR036428">
    <property type="entry name" value="PCD_sf"/>
</dbReference>
<evidence type="ECO:0000313" key="8">
    <source>
        <dbReference type="Proteomes" id="UP000319663"/>
    </source>
</evidence>
<evidence type="ECO:0000256" key="4">
    <source>
        <dbReference type="ARBA" id="ARBA00023239"/>
    </source>
</evidence>